<protein>
    <submittedName>
        <fullName evidence="2">Uncharacterized protein</fullName>
    </submittedName>
</protein>
<dbReference type="PANTHER" id="PTHR47456:SF1">
    <property type="entry name" value="PHD-TYPE DOMAIN-CONTAINING PROTEIN"/>
    <property type="match status" value="1"/>
</dbReference>
<name>A0AAN8JF78_PATCE</name>
<evidence type="ECO:0000313" key="2">
    <source>
        <dbReference type="EMBL" id="KAK6174215.1"/>
    </source>
</evidence>
<feature type="region of interest" description="Disordered" evidence="1">
    <location>
        <begin position="81"/>
        <end position="105"/>
    </location>
</feature>
<dbReference type="Proteomes" id="UP001347796">
    <property type="component" value="Unassembled WGS sequence"/>
</dbReference>
<accession>A0AAN8JF78</accession>
<gene>
    <name evidence="2" type="ORF">SNE40_017534</name>
</gene>
<reference evidence="2 3" key="1">
    <citation type="submission" date="2024-01" db="EMBL/GenBank/DDBJ databases">
        <title>The genome of the rayed Mediterranean limpet Patella caerulea (Linnaeus, 1758).</title>
        <authorList>
            <person name="Anh-Thu Weber A."/>
            <person name="Halstead-Nussloch G."/>
        </authorList>
    </citation>
    <scope>NUCLEOTIDE SEQUENCE [LARGE SCALE GENOMIC DNA]</scope>
    <source>
        <strain evidence="2">AATW-2023a</strain>
        <tissue evidence="2">Whole specimen</tissue>
    </source>
</reference>
<dbReference type="GO" id="GO:0003700">
    <property type="term" value="F:DNA-binding transcription factor activity"/>
    <property type="evidence" value="ECO:0007669"/>
    <property type="project" value="InterPro"/>
</dbReference>
<dbReference type="Pfam" id="PF15299">
    <property type="entry name" value="ALS2CR8"/>
    <property type="match status" value="1"/>
</dbReference>
<comment type="caution">
    <text evidence="2">The sequence shown here is derived from an EMBL/GenBank/DDBJ whole genome shotgun (WGS) entry which is preliminary data.</text>
</comment>
<proteinExistence type="predicted"/>
<dbReference type="AlphaFoldDB" id="A0AAN8JF78"/>
<dbReference type="EMBL" id="JAZGQO010000011">
    <property type="protein sequence ID" value="KAK6174215.1"/>
    <property type="molecule type" value="Genomic_DNA"/>
</dbReference>
<sequence>MYSKVFLSDDSFYKFLENFEVDSTTHFVVQYNRNFNLTDPSKLDITKYRLRWSDTTTNPKIPYSGIPFIIVGFTVRACQNGPTPKPKNPKASLSNSSYSRKRKNITDSKKKGCEACIRCRKIVTFPEYKIDGQPTKHLKFKRMKALTNNFSNAEKKMELHAMFPSPIEHSNHPLGQLADFTQTPDEVVINKIHKLVQEGVRGIQNMKVILDTFVANYIQENFPDTKINKTNRRFYLTDRDIRNHMHLALSKVKKSELKKAVRCLQNQEGKTIVEIDDIVVTIDTDDYYADDPANSGEDVIVIVDSSAICHVDAANRVEDAMVATNSGTDGVVPVDTTEIHPMVAANPGGERVVTVDATEIHPMVSTNQGDIISKK</sequence>
<keyword evidence="3" id="KW-1185">Reference proteome</keyword>
<evidence type="ECO:0000313" key="3">
    <source>
        <dbReference type="Proteomes" id="UP001347796"/>
    </source>
</evidence>
<organism evidence="2 3">
    <name type="scientific">Patella caerulea</name>
    <name type="common">Rayed Mediterranean limpet</name>
    <dbReference type="NCBI Taxonomy" id="87958"/>
    <lineage>
        <taxon>Eukaryota</taxon>
        <taxon>Metazoa</taxon>
        <taxon>Spiralia</taxon>
        <taxon>Lophotrochozoa</taxon>
        <taxon>Mollusca</taxon>
        <taxon>Gastropoda</taxon>
        <taxon>Patellogastropoda</taxon>
        <taxon>Patelloidea</taxon>
        <taxon>Patellidae</taxon>
        <taxon>Patella</taxon>
    </lineage>
</organism>
<dbReference type="InterPro" id="IPR029309">
    <property type="entry name" value="CaRF"/>
</dbReference>
<dbReference type="PANTHER" id="PTHR47456">
    <property type="entry name" value="PHD-TYPE DOMAIN-CONTAINING PROTEIN"/>
    <property type="match status" value="1"/>
</dbReference>
<evidence type="ECO:0000256" key="1">
    <source>
        <dbReference type="SAM" id="MobiDB-lite"/>
    </source>
</evidence>